<dbReference type="Pfam" id="PF14845">
    <property type="entry name" value="Glycohydro_20b2"/>
    <property type="match status" value="1"/>
</dbReference>
<keyword evidence="6 7" id="KW-0326">Glycosidase</keyword>
<dbReference type="GO" id="GO:0030203">
    <property type="term" value="P:glycosaminoglycan metabolic process"/>
    <property type="evidence" value="ECO:0007669"/>
    <property type="project" value="TreeGrafter"/>
</dbReference>
<organism evidence="10 11">
    <name type="scientific">Laodelphax striatellus</name>
    <name type="common">Small brown planthopper</name>
    <name type="synonym">Delphax striatella</name>
    <dbReference type="NCBI Taxonomy" id="195883"/>
    <lineage>
        <taxon>Eukaryota</taxon>
        <taxon>Metazoa</taxon>
        <taxon>Ecdysozoa</taxon>
        <taxon>Arthropoda</taxon>
        <taxon>Hexapoda</taxon>
        <taxon>Insecta</taxon>
        <taxon>Pterygota</taxon>
        <taxon>Neoptera</taxon>
        <taxon>Paraneoptera</taxon>
        <taxon>Hemiptera</taxon>
        <taxon>Auchenorrhyncha</taxon>
        <taxon>Fulgoroidea</taxon>
        <taxon>Delphacidae</taxon>
        <taxon>Criomorphinae</taxon>
        <taxon>Laodelphax</taxon>
    </lineage>
</organism>
<dbReference type="GO" id="GO:0016231">
    <property type="term" value="F:beta-N-acetylglucosaminidase activity"/>
    <property type="evidence" value="ECO:0007669"/>
    <property type="project" value="TreeGrafter"/>
</dbReference>
<proteinExistence type="inferred from homology"/>
<dbReference type="Gene3D" id="3.20.20.80">
    <property type="entry name" value="Glycosidases"/>
    <property type="match status" value="2"/>
</dbReference>
<dbReference type="SMR" id="A0A482X9B0"/>
<feature type="domain" description="Glycoside hydrolase family 20 catalytic" evidence="8">
    <location>
        <begin position="390"/>
        <end position="551"/>
    </location>
</feature>
<feature type="domain" description="Glycoside hydrolase family 20 catalytic" evidence="8">
    <location>
        <begin position="244"/>
        <end position="377"/>
    </location>
</feature>
<evidence type="ECO:0000313" key="11">
    <source>
        <dbReference type="Proteomes" id="UP000291343"/>
    </source>
</evidence>
<keyword evidence="5" id="KW-0325">Glycoprotein</keyword>
<dbReference type="InterPro" id="IPR015883">
    <property type="entry name" value="Glyco_hydro_20_cat"/>
</dbReference>
<dbReference type="Pfam" id="PF00728">
    <property type="entry name" value="Glyco_hydro_20"/>
    <property type="match status" value="2"/>
</dbReference>
<dbReference type="STRING" id="195883.A0A482X9B0"/>
<dbReference type="InterPro" id="IPR025705">
    <property type="entry name" value="Beta_hexosaminidase_sua/sub"/>
</dbReference>
<dbReference type="GO" id="GO:0005975">
    <property type="term" value="P:carbohydrate metabolic process"/>
    <property type="evidence" value="ECO:0007669"/>
    <property type="project" value="InterPro"/>
</dbReference>
<evidence type="ECO:0000313" key="10">
    <source>
        <dbReference type="EMBL" id="RZF41891.1"/>
    </source>
</evidence>
<evidence type="ECO:0000256" key="4">
    <source>
        <dbReference type="ARBA" id="ARBA00022801"/>
    </source>
</evidence>
<dbReference type="PANTHER" id="PTHR22600">
    <property type="entry name" value="BETA-HEXOSAMINIDASE"/>
    <property type="match status" value="1"/>
</dbReference>
<dbReference type="Gene3D" id="3.30.379.10">
    <property type="entry name" value="Chitobiase/beta-hexosaminidase domain 2-like"/>
    <property type="match status" value="1"/>
</dbReference>
<dbReference type="PIRSF" id="PIRSF001093">
    <property type="entry name" value="B-hxosamndse_ab_euk"/>
    <property type="match status" value="1"/>
</dbReference>
<dbReference type="PANTHER" id="PTHR22600:SF26">
    <property type="entry name" value="BETA-N-ACETYLHEXOSAMINIDASE"/>
    <property type="match status" value="1"/>
</dbReference>
<evidence type="ECO:0000259" key="9">
    <source>
        <dbReference type="Pfam" id="PF14845"/>
    </source>
</evidence>
<dbReference type="GO" id="GO:0005886">
    <property type="term" value="C:plasma membrane"/>
    <property type="evidence" value="ECO:0007669"/>
    <property type="project" value="TreeGrafter"/>
</dbReference>
<dbReference type="InterPro" id="IPR029019">
    <property type="entry name" value="HEX_eukaryotic_N"/>
</dbReference>
<evidence type="ECO:0000259" key="8">
    <source>
        <dbReference type="Pfam" id="PF00728"/>
    </source>
</evidence>
<evidence type="ECO:0000256" key="5">
    <source>
        <dbReference type="ARBA" id="ARBA00023180"/>
    </source>
</evidence>
<name>A0A482X9B0_LAOST</name>
<protein>
    <recommendedName>
        <fullName evidence="7">Beta-hexosaminidase</fullName>
        <ecNumber evidence="7">3.2.1.52</ecNumber>
    </recommendedName>
</protein>
<dbReference type="InterPro" id="IPR017853">
    <property type="entry name" value="GH"/>
</dbReference>
<evidence type="ECO:0000256" key="7">
    <source>
        <dbReference type="PIRNR" id="PIRNR001093"/>
    </source>
</evidence>
<evidence type="ECO:0000256" key="1">
    <source>
        <dbReference type="ARBA" id="ARBA00001231"/>
    </source>
</evidence>
<evidence type="ECO:0000256" key="2">
    <source>
        <dbReference type="ARBA" id="ARBA00006285"/>
    </source>
</evidence>
<sequence length="602" mass="69202">MDIFQSLKSCLFNSKSAKFLFLSLVTIISIRQICSMYSEPSPFGAEEIAKNIRGLWTYKCINNRCRRTLYNAAEKNSPQVSLNVCKLKCGNPPGSLWPLPTGQVSIDDQSVVINSNKIHFEDISTATKEMDVLPASMYLELHKSFVSRLATETTGRALKSEGYGLHLKFKIEDTSVEKPTLDMDESYHLKVDADNNQQVTTITDKTYFGARHATETLNQLIVFDDVTNSLVMPRRAEIRDHPVYKYRALSLDTSRNFIPIAAIKRTIDGMASVKINILHWHIADTHTFPLESKTFPYLTIYGAYGPDQFYSQKDVKDLVEFAKWKGVKIIPEFDAPSHVGEGWQWADNTLITFNAQPWHDYCLEPPCGQLNPISEKIRWDIGNMDSLIKLWDNFQQRACYTLHQVTATSPQVNVWTNTLTEQKDVERILYKRHYIIQAWTTATDERIKMLAKKGYRMSFSNHDALYLDCGFGGWVTDGNNWCSPYKTWQQIYSNDMSAILKNVTGSEYSPEMEQLAYGASATIWTEEIGEHSLDGRVWPRLAALAERLWTNPSTPWQEAEFRFLHHRERLVRQGIHPEALQPQWCRQNEGDCPDKRPRKPKK</sequence>
<dbReference type="FunCoup" id="A0A482X9B0">
    <property type="interactions" value="407"/>
</dbReference>
<dbReference type="EC" id="3.2.1.52" evidence="7"/>
<evidence type="ECO:0000256" key="3">
    <source>
        <dbReference type="ARBA" id="ARBA00022729"/>
    </source>
</evidence>
<accession>A0A482X9B0</accession>
<evidence type="ECO:0000256" key="6">
    <source>
        <dbReference type="ARBA" id="ARBA00023295"/>
    </source>
</evidence>
<comment type="caution">
    <text evidence="10">The sequence shown here is derived from an EMBL/GenBank/DDBJ whole genome shotgun (WGS) entry which is preliminary data.</text>
</comment>
<feature type="domain" description="Beta-hexosaminidase eukaryotic type N-terminal" evidence="9">
    <location>
        <begin position="96"/>
        <end position="220"/>
    </location>
</feature>
<dbReference type="SUPFAM" id="SSF51445">
    <property type="entry name" value="(Trans)glycosidases"/>
    <property type="match status" value="1"/>
</dbReference>
<dbReference type="SUPFAM" id="SSF55545">
    <property type="entry name" value="beta-N-acetylhexosaminidase-like domain"/>
    <property type="match status" value="1"/>
</dbReference>
<reference evidence="10 11" key="1">
    <citation type="journal article" date="2017" name="Gigascience">
        <title>Genome sequence of the small brown planthopper, Laodelphax striatellus.</title>
        <authorList>
            <person name="Zhu J."/>
            <person name="Jiang F."/>
            <person name="Wang X."/>
            <person name="Yang P."/>
            <person name="Bao Y."/>
            <person name="Zhao W."/>
            <person name="Wang W."/>
            <person name="Lu H."/>
            <person name="Wang Q."/>
            <person name="Cui N."/>
            <person name="Li J."/>
            <person name="Chen X."/>
            <person name="Luo L."/>
            <person name="Yu J."/>
            <person name="Kang L."/>
            <person name="Cui F."/>
        </authorList>
    </citation>
    <scope>NUCLEOTIDE SEQUENCE [LARGE SCALE GENOMIC DNA]</scope>
    <source>
        <strain evidence="10">Lst14</strain>
    </source>
</reference>
<gene>
    <name evidence="10" type="ORF">LSTR_LSTR005659</name>
</gene>
<dbReference type="Proteomes" id="UP000291343">
    <property type="component" value="Unassembled WGS sequence"/>
</dbReference>
<keyword evidence="11" id="KW-1185">Reference proteome</keyword>
<dbReference type="OrthoDB" id="428480at2759"/>
<dbReference type="AlphaFoldDB" id="A0A482X9B0"/>
<dbReference type="InParanoid" id="A0A482X9B0"/>
<keyword evidence="4 7" id="KW-0378">Hydrolase</keyword>
<dbReference type="EMBL" id="QKKF02016051">
    <property type="protein sequence ID" value="RZF41891.1"/>
    <property type="molecule type" value="Genomic_DNA"/>
</dbReference>
<comment type="similarity">
    <text evidence="2 7">Belongs to the glycosyl hydrolase 20 family.</text>
</comment>
<dbReference type="InterPro" id="IPR029018">
    <property type="entry name" value="Hex-like_dom2"/>
</dbReference>
<dbReference type="PRINTS" id="PR00738">
    <property type="entry name" value="GLHYDRLASE20"/>
</dbReference>
<keyword evidence="3" id="KW-0732">Signal</keyword>
<comment type="catalytic activity">
    <reaction evidence="1 7">
        <text>Hydrolysis of terminal non-reducing N-acetyl-D-hexosamine residues in N-acetyl-beta-D-hexosaminides.</text>
        <dbReference type="EC" id="3.2.1.52"/>
    </reaction>
</comment>